<evidence type="ECO:0000313" key="7">
    <source>
        <dbReference type="Proteomes" id="UP000504628"/>
    </source>
</evidence>
<dbReference type="GO" id="GO:0035455">
    <property type="term" value="P:response to interferon-alpha"/>
    <property type="evidence" value="ECO:0007669"/>
    <property type="project" value="TreeGrafter"/>
</dbReference>
<dbReference type="GO" id="GO:0046597">
    <property type="term" value="P:host-mediated suppression of symbiont invasion"/>
    <property type="evidence" value="ECO:0007669"/>
    <property type="project" value="TreeGrafter"/>
</dbReference>
<dbReference type="GeneID" id="114500111"/>
<dbReference type="Proteomes" id="UP000504628">
    <property type="component" value="Chromosome 6"/>
</dbReference>
<comment type="similarity">
    <text evidence="2">Belongs to the CD225/Dispanin family.</text>
</comment>
<proteinExistence type="inferred from homology"/>
<dbReference type="GO" id="GO:0005886">
    <property type="term" value="C:plasma membrane"/>
    <property type="evidence" value="ECO:0007669"/>
    <property type="project" value="TreeGrafter"/>
</dbReference>
<dbReference type="GO" id="GO:0051607">
    <property type="term" value="P:defense response to virus"/>
    <property type="evidence" value="ECO:0007669"/>
    <property type="project" value="TreeGrafter"/>
</dbReference>
<sequence>MANWGTRQGPPPVVSTVVNIQTETTVPDHIIWSMFNTLYFNVCCLGFIAFAYSVKARDRKMVGDVIGAREYASTAKCLNIVALVLGILVIVVGIVCLVVVLPAAYHAMVQSTQRFGGGA</sequence>
<accession>A0A6J2LZP7</accession>
<dbReference type="InterPro" id="IPR051517">
    <property type="entry name" value="IFITM_antiviral_protein"/>
</dbReference>
<comment type="subcellular location">
    <subcellularLocation>
        <location evidence="1">Membrane</location>
    </subcellularLocation>
</comment>
<protein>
    <submittedName>
        <fullName evidence="8">Interferon-induced transmembrane protein 1-like</fullName>
    </submittedName>
</protein>
<dbReference type="InParanoid" id="A0A6J2LZP7"/>
<dbReference type="GO" id="GO:0045071">
    <property type="term" value="P:negative regulation of viral genome replication"/>
    <property type="evidence" value="ECO:0007669"/>
    <property type="project" value="TreeGrafter"/>
</dbReference>
<dbReference type="RefSeq" id="XP_028372504.1">
    <property type="nucleotide sequence ID" value="XM_028516703.2"/>
</dbReference>
<evidence type="ECO:0000256" key="5">
    <source>
        <dbReference type="ARBA" id="ARBA00023136"/>
    </source>
</evidence>
<name>A0A6J2LZP7_9CHIR</name>
<feature type="transmembrane region" description="Helical" evidence="6">
    <location>
        <begin position="30"/>
        <end position="52"/>
    </location>
</feature>
<gene>
    <name evidence="8" type="primary">LOC114500111</name>
</gene>
<dbReference type="GO" id="GO:0060337">
    <property type="term" value="P:type I interferon-mediated signaling pathway"/>
    <property type="evidence" value="ECO:0007669"/>
    <property type="project" value="TreeGrafter"/>
</dbReference>
<dbReference type="InterPro" id="IPR007593">
    <property type="entry name" value="CD225/Dispanin_fam"/>
</dbReference>
<dbReference type="OrthoDB" id="9906841at2759"/>
<reference evidence="8" key="1">
    <citation type="submission" date="2025-08" db="UniProtKB">
        <authorList>
            <consortium name="RefSeq"/>
        </authorList>
    </citation>
    <scope>IDENTIFICATION</scope>
    <source>
        <tissue evidence="8">Muscle</tissue>
    </source>
</reference>
<evidence type="ECO:0000256" key="2">
    <source>
        <dbReference type="ARBA" id="ARBA00006843"/>
    </source>
</evidence>
<dbReference type="GO" id="GO:0035456">
    <property type="term" value="P:response to interferon-beta"/>
    <property type="evidence" value="ECO:0007669"/>
    <property type="project" value="TreeGrafter"/>
</dbReference>
<evidence type="ECO:0000256" key="1">
    <source>
        <dbReference type="ARBA" id="ARBA00004370"/>
    </source>
</evidence>
<keyword evidence="5 6" id="KW-0472">Membrane</keyword>
<evidence type="ECO:0000256" key="6">
    <source>
        <dbReference type="SAM" id="Phobius"/>
    </source>
</evidence>
<evidence type="ECO:0000256" key="3">
    <source>
        <dbReference type="ARBA" id="ARBA00022692"/>
    </source>
</evidence>
<organism evidence="7 8">
    <name type="scientific">Phyllostomus discolor</name>
    <name type="common">pale spear-nosed bat</name>
    <dbReference type="NCBI Taxonomy" id="89673"/>
    <lineage>
        <taxon>Eukaryota</taxon>
        <taxon>Metazoa</taxon>
        <taxon>Chordata</taxon>
        <taxon>Craniata</taxon>
        <taxon>Vertebrata</taxon>
        <taxon>Euteleostomi</taxon>
        <taxon>Mammalia</taxon>
        <taxon>Eutheria</taxon>
        <taxon>Laurasiatheria</taxon>
        <taxon>Chiroptera</taxon>
        <taxon>Yangochiroptera</taxon>
        <taxon>Phyllostomidae</taxon>
        <taxon>Phyllostominae</taxon>
        <taxon>Phyllostomus</taxon>
    </lineage>
</organism>
<dbReference type="Pfam" id="PF04505">
    <property type="entry name" value="CD225"/>
    <property type="match status" value="1"/>
</dbReference>
<keyword evidence="4 6" id="KW-1133">Transmembrane helix</keyword>
<evidence type="ECO:0000313" key="8">
    <source>
        <dbReference type="RefSeq" id="XP_028372504.1"/>
    </source>
</evidence>
<keyword evidence="7" id="KW-1185">Reference proteome</keyword>
<feature type="transmembrane region" description="Helical" evidence="6">
    <location>
        <begin position="78"/>
        <end position="105"/>
    </location>
</feature>
<keyword evidence="3 6" id="KW-0812">Transmembrane</keyword>
<dbReference type="PANTHER" id="PTHR13999">
    <property type="entry name" value="INTERFERON INDUCIBLE TRANSMEMBRANE PROTEIN"/>
    <property type="match status" value="1"/>
</dbReference>
<dbReference type="PANTHER" id="PTHR13999:SF4">
    <property type="entry name" value="INTERFERON-INDUCED TRANSMEMBRANE PROTEIN 3"/>
    <property type="match status" value="1"/>
</dbReference>
<dbReference type="GO" id="GO:0034341">
    <property type="term" value="P:response to type II interferon"/>
    <property type="evidence" value="ECO:0007669"/>
    <property type="project" value="TreeGrafter"/>
</dbReference>
<dbReference type="AlphaFoldDB" id="A0A6J2LZP7"/>
<evidence type="ECO:0000256" key="4">
    <source>
        <dbReference type="ARBA" id="ARBA00022989"/>
    </source>
</evidence>
<dbReference type="KEGG" id="pdic:114500111"/>